<comment type="caution">
    <text evidence="2">The sequence shown here is derived from an EMBL/GenBank/DDBJ whole genome shotgun (WGS) entry which is preliminary data.</text>
</comment>
<sequence>MRHSHARGFGLAGTQDSLRRTRFFDGFGKSKAKRPSEKCARGFQLE</sequence>
<proteinExistence type="predicted"/>
<evidence type="ECO:0000256" key="1">
    <source>
        <dbReference type="SAM" id="MobiDB-lite"/>
    </source>
</evidence>
<keyword evidence="3" id="KW-1185">Reference proteome</keyword>
<dbReference type="HOGENOM" id="CLU_3186203_0_0_4"/>
<evidence type="ECO:0000313" key="3">
    <source>
        <dbReference type="Proteomes" id="UP000004105"/>
    </source>
</evidence>
<feature type="region of interest" description="Disordered" evidence="1">
    <location>
        <begin position="26"/>
        <end position="46"/>
    </location>
</feature>
<gene>
    <name evidence="2" type="ORF">HMPREF9123_2196</name>
</gene>
<reference evidence="2 3" key="1">
    <citation type="submission" date="2011-02" db="EMBL/GenBank/DDBJ databases">
        <authorList>
            <person name="Muzny D."/>
            <person name="Qin X."/>
            <person name="Deng J."/>
            <person name="Jiang H."/>
            <person name="Liu Y."/>
            <person name="Qu J."/>
            <person name="Song X.-Z."/>
            <person name="Zhang L."/>
            <person name="Thornton R."/>
            <person name="Coyle M."/>
            <person name="Francisco L."/>
            <person name="Jackson L."/>
            <person name="Javaid M."/>
            <person name="Korchina V."/>
            <person name="Kovar C."/>
            <person name="Mata R."/>
            <person name="Mathew T."/>
            <person name="Ngo R."/>
            <person name="Nguyen L."/>
            <person name="Nguyen N."/>
            <person name="Okwuonu G."/>
            <person name="Ongeri F."/>
            <person name="Pham C."/>
            <person name="Simmons D."/>
            <person name="Wilczek-Boney K."/>
            <person name="Hale W."/>
            <person name="Jakkamsetti A."/>
            <person name="Pham P."/>
            <person name="Ruth R."/>
            <person name="San Lucas F."/>
            <person name="Warren J."/>
            <person name="Zhang J."/>
            <person name="Zhao Z."/>
            <person name="Zhou C."/>
            <person name="Zhu D."/>
            <person name="Lee S."/>
            <person name="Bess C."/>
            <person name="Blankenburg K."/>
            <person name="Forbes L."/>
            <person name="Fu Q."/>
            <person name="Gubbala S."/>
            <person name="Hirani K."/>
            <person name="Jayaseelan J.C."/>
            <person name="Lara F."/>
            <person name="Munidasa M."/>
            <person name="Palculict T."/>
            <person name="Patil S."/>
            <person name="Pu L.-L."/>
            <person name="Saada N."/>
            <person name="Tang L."/>
            <person name="Weissenberger G."/>
            <person name="Zhu Y."/>
            <person name="Hemphill L."/>
            <person name="Shang Y."/>
            <person name="Youmans B."/>
            <person name="Ayvaz T."/>
            <person name="Ross M."/>
            <person name="Santibanez J."/>
            <person name="Aqrawi P."/>
            <person name="Gross S."/>
            <person name="Joshi V."/>
            <person name="Fowler G."/>
            <person name="Nazareth L."/>
            <person name="Reid J."/>
            <person name="Worley K."/>
            <person name="Petrosino J."/>
            <person name="Highlander S."/>
            <person name="Gibbs R."/>
        </authorList>
    </citation>
    <scope>NUCLEOTIDE SEQUENCE [LARGE SCALE GENOMIC DNA]</scope>
    <source>
        <strain evidence="2 3">ATCC BAA-1200</strain>
    </source>
</reference>
<organism evidence="2 3">
    <name type="scientific">Neisseria bacilliformis ATCC BAA-1200</name>
    <dbReference type="NCBI Taxonomy" id="888742"/>
    <lineage>
        <taxon>Bacteria</taxon>
        <taxon>Pseudomonadati</taxon>
        <taxon>Pseudomonadota</taxon>
        <taxon>Betaproteobacteria</taxon>
        <taxon>Neisseriales</taxon>
        <taxon>Neisseriaceae</taxon>
        <taxon>Neisseria</taxon>
    </lineage>
</organism>
<dbReference type="EMBL" id="AFAY01000046">
    <property type="protein sequence ID" value="EGF09944.1"/>
    <property type="molecule type" value="Genomic_DNA"/>
</dbReference>
<dbReference type="Proteomes" id="UP000004105">
    <property type="component" value="Unassembled WGS sequence"/>
</dbReference>
<name>F2BEN9_9NEIS</name>
<accession>F2BEN9</accession>
<evidence type="ECO:0000313" key="2">
    <source>
        <dbReference type="EMBL" id="EGF09944.1"/>
    </source>
</evidence>
<protein>
    <submittedName>
        <fullName evidence="2">Uncharacterized protein</fullName>
    </submittedName>
</protein>
<dbReference type="AlphaFoldDB" id="F2BEN9"/>